<dbReference type="EMBL" id="JARXVQ010000001">
    <property type="protein sequence ID" value="MDH6181570.1"/>
    <property type="molecule type" value="Genomic_DNA"/>
</dbReference>
<organism evidence="1 2">
    <name type="scientific">Antiquaquibacter oligotrophicus</name>
    <dbReference type="NCBI Taxonomy" id="2880260"/>
    <lineage>
        <taxon>Bacteria</taxon>
        <taxon>Bacillati</taxon>
        <taxon>Actinomycetota</taxon>
        <taxon>Actinomycetes</taxon>
        <taxon>Micrococcales</taxon>
        <taxon>Microbacteriaceae</taxon>
        <taxon>Antiquaquibacter</taxon>
    </lineage>
</organism>
<dbReference type="Proteomes" id="UP001160142">
    <property type="component" value="Unassembled WGS sequence"/>
</dbReference>
<keyword evidence="2" id="KW-1185">Reference proteome</keyword>
<sequence>MTTTVEQLIEPVALNKLASEAFPTVDLKGGILDYAEPFDVRWQPWRGSVASILRLGDDNLSIGDFALLVCRRVSQFSYRTEGRFVTPSFRAIGKHSLAVGDGIIATFDLARGESVSFECEGVVLVTGQVSKPGHPDAYPDYSEMDEAYLSTLQQSWDYAINPVTFTSLGKWS</sequence>
<reference evidence="1 2" key="1">
    <citation type="submission" date="2023-04" db="EMBL/GenBank/DDBJ databases">
        <title>Genome Encyclopedia of Bacteria and Archaea VI: Functional Genomics of Type Strains.</title>
        <authorList>
            <person name="Whitman W."/>
        </authorList>
    </citation>
    <scope>NUCLEOTIDE SEQUENCE [LARGE SCALE GENOMIC DNA]</scope>
    <source>
        <strain evidence="1 2">SG_E_30_P1</strain>
    </source>
</reference>
<comment type="caution">
    <text evidence="1">The sequence shown here is derived from an EMBL/GenBank/DDBJ whole genome shotgun (WGS) entry which is preliminary data.</text>
</comment>
<gene>
    <name evidence="1" type="ORF">M2152_001752</name>
</gene>
<evidence type="ECO:0000313" key="1">
    <source>
        <dbReference type="EMBL" id="MDH6181570.1"/>
    </source>
</evidence>
<dbReference type="RefSeq" id="WP_322133880.1">
    <property type="nucleotide sequence ID" value="NZ_CP085036.1"/>
</dbReference>
<name>A0ABT6KP72_9MICO</name>
<accession>A0ABT6KP72</accession>
<proteinExistence type="predicted"/>
<protein>
    <submittedName>
        <fullName evidence="1">Uncharacterized protein</fullName>
    </submittedName>
</protein>
<evidence type="ECO:0000313" key="2">
    <source>
        <dbReference type="Proteomes" id="UP001160142"/>
    </source>
</evidence>